<accession>W0RSI7</accession>
<evidence type="ECO:0000259" key="2">
    <source>
        <dbReference type="Pfam" id="PF00582"/>
    </source>
</evidence>
<protein>
    <submittedName>
        <fullName evidence="3">UspA domain-containing protein</fullName>
    </submittedName>
</protein>
<organism evidence="3 4">
    <name type="scientific">Gemmatirosa kalamazoonensis</name>
    <dbReference type="NCBI Taxonomy" id="861299"/>
    <lineage>
        <taxon>Bacteria</taxon>
        <taxon>Pseudomonadati</taxon>
        <taxon>Gemmatimonadota</taxon>
        <taxon>Gemmatimonadia</taxon>
        <taxon>Gemmatimonadales</taxon>
        <taxon>Gemmatimonadaceae</taxon>
        <taxon>Gemmatirosa</taxon>
    </lineage>
</organism>
<evidence type="ECO:0000313" key="3">
    <source>
        <dbReference type="EMBL" id="AHG92553.1"/>
    </source>
</evidence>
<dbReference type="Gene3D" id="3.40.50.620">
    <property type="entry name" value="HUPs"/>
    <property type="match status" value="1"/>
</dbReference>
<dbReference type="RefSeq" id="WP_025413887.1">
    <property type="nucleotide sequence ID" value="NZ_CP007129.1"/>
</dbReference>
<keyword evidence="4" id="KW-1185">Reference proteome</keyword>
<dbReference type="Pfam" id="PF00582">
    <property type="entry name" value="Usp"/>
    <property type="match status" value="1"/>
</dbReference>
<dbReference type="KEGG" id="gba:J421_5018"/>
<dbReference type="InterPro" id="IPR014729">
    <property type="entry name" value="Rossmann-like_a/b/a_fold"/>
</dbReference>
<reference evidence="3 4" key="1">
    <citation type="journal article" date="2014" name="Genome Announc.">
        <title>Genome Sequence and Methylome of Soil Bacterium Gemmatirosa kalamazoonensis KBS708T, a Member of the Rarely Cultivated Gemmatimonadetes Phylum.</title>
        <authorList>
            <person name="Debruyn J.M."/>
            <person name="Radosevich M."/>
            <person name="Wommack K.E."/>
            <person name="Polson S.W."/>
            <person name="Hauser L.J."/>
            <person name="Fawaz M.N."/>
            <person name="Korlach J."/>
            <person name="Tsai Y.C."/>
        </authorList>
    </citation>
    <scope>NUCLEOTIDE SEQUENCE [LARGE SCALE GENOMIC DNA]</scope>
    <source>
        <strain evidence="3 4">KBS708</strain>
        <plasmid evidence="4">Plasmid 1</plasmid>
    </source>
</reference>
<dbReference type="InterPro" id="IPR006016">
    <property type="entry name" value="UspA"/>
</dbReference>
<dbReference type="Proteomes" id="UP000019151">
    <property type="component" value="Plasmid 1"/>
</dbReference>
<evidence type="ECO:0000313" key="4">
    <source>
        <dbReference type="Proteomes" id="UP000019151"/>
    </source>
</evidence>
<proteinExistence type="predicted"/>
<feature type="compositionally biased region" description="Basic and acidic residues" evidence="1">
    <location>
        <begin position="15"/>
        <end position="24"/>
    </location>
</feature>
<dbReference type="InParanoid" id="W0RSI7"/>
<dbReference type="EMBL" id="CP007129">
    <property type="protein sequence ID" value="AHG92553.1"/>
    <property type="molecule type" value="Genomic_DNA"/>
</dbReference>
<gene>
    <name evidence="3" type="ORF">J421_5018</name>
</gene>
<dbReference type="SUPFAM" id="SSF52402">
    <property type="entry name" value="Adenine nucleotide alpha hydrolases-like"/>
    <property type="match status" value="1"/>
</dbReference>
<dbReference type="HOGENOM" id="CLU_1684038_0_0_0"/>
<sequence length="156" mass="16246">MPGSALSHRAAPLPERSRESRASMRELPRVVAGIDFSLASLAAARWVGEALGPHVELVLVHALPPVAAAARGGTDARADAIVGALRGLAGLLPVQRVTPLARRGSVADVLAAVGAEMQAQLICIGRDEVDGQPALRLAARLIERRTAAVLVVPRRV</sequence>
<evidence type="ECO:0000256" key="1">
    <source>
        <dbReference type="SAM" id="MobiDB-lite"/>
    </source>
</evidence>
<feature type="domain" description="UspA" evidence="2">
    <location>
        <begin position="29"/>
        <end position="128"/>
    </location>
</feature>
<feature type="region of interest" description="Disordered" evidence="1">
    <location>
        <begin position="1"/>
        <end position="24"/>
    </location>
</feature>
<keyword evidence="3" id="KW-0614">Plasmid</keyword>
<dbReference type="AlphaFoldDB" id="W0RSI7"/>
<geneLocation type="plasmid" evidence="3 4">
    <name>1</name>
</geneLocation>
<name>W0RSI7_9BACT</name>